<keyword evidence="10 16" id="KW-0133">Cell shape</keyword>
<evidence type="ECO:0000256" key="9">
    <source>
        <dbReference type="ARBA" id="ARBA00022857"/>
    </source>
</evidence>
<dbReference type="NCBIfam" id="NF010480">
    <property type="entry name" value="PRK13905.1"/>
    <property type="match status" value="1"/>
</dbReference>
<proteinExistence type="inferred from homology"/>
<evidence type="ECO:0000256" key="8">
    <source>
        <dbReference type="ARBA" id="ARBA00022827"/>
    </source>
</evidence>
<keyword evidence="9 16" id="KW-0521">NADP</keyword>
<dbReference type="NCBIfam" id="TIGR00179">
    <property type="entry name" value="murB"/>
    <property type="match status" value="1"/>
</dbReference>
<dbReference type="Pfam" id="PF01565">
    <property type="entry name" value="FAD_binding_4"/>
    <property type="match status" value="1"/>
</dbReference>
<dbReference type="InterPro" id="IPR036635">
    <property type="entry name" value="MurB_C_sf"/>
</dbReference>
<dbReference type="GO" id="GO:0071555">
    <property type="term" value="P:cell wall organization"/>
    <property type="evidence" value="ECO:0007669"/>
    <property type="project" value="UniProtKB-KW"/>
</dbReference>
<comment type="subcellular location">
    <subcellularLocation>
        <location evidence="3 16">Cytoplasm</location>
    </subcellularLocation>
</comment>
<evidence type="ECO:0000256" key="3">
    <source>
        <dbReference type="ARBA" id="ARBA00004496"/>
    </source>
</evidence>
<keyword evidence="13 16" id="KW-0131">Cell cycle</keyword>
<comment type="cofactor">
    <cofactor evidence="1 16">
        <name>FAD</name>
        <dbReference type="ChEBI" id="CHEBI:57692"/>
    </cofactor>
</comment>
<dbReference type="GO" id="GO:0009252">
    <property type="term" value="P:peptidoglycan biosynthetic process"/>
    <property type="evidence" value="ECO:0007669"/>
    <property type="project" value="UniProtKB-UniRule"/>
</dbReference>
<evidence type="ECO:0000256" key="5">
    <source>
        <dbReference type="ARBA" id="ARBA00022490"/>
    </source>
</evidence>
<keyword evidence="6 16" id="KW-0132">Cell division</keyword>
<evidence type="ECO:0000256" key="14">
    <source>
        <dbReference type="ARBA" id="ARBA00023316"/>
    </source>
</evidence>
<comment type="pathway">
    <text evidence="4 16">Cell wall biogenesis; peptidoglycan biosynthesis.</text>
</comment>
<comment type="function">
    <text evidence="2 16">Cell wall formation.</text>
</comment>
<evidence type="ECO:0000256" key="10">
    <source>
        <dbReference type="ARBA" id="ARBA00022960"/>
    </source>
</evidence>
<reference evidence="18" key="1">
    <citation type="submission" date="2020-10" db="EMBL/GenBank/DDBJ databases">
        <authorList>
            <person name="Gilroy R."/>
        </authorList>
    </citation>
    <scope>NUCLEOTIDE SEQUENCE</scope>
    <source>
        <strain evidence="18">1370</strain>
    </source>
</reference>
<dbReference type="GO" id="GO:0071949">
    <property type="term" value="F:FAD binding"/>
    <property type="evidence" value="ECO:0007669"/>
    <property type="project" value="InterPro"/>
</dbReference>
<dbReference type="GO" id="GO:0008360">
    <property type="term" value="P:regulation of cell shape"/>
    <property type="evidence" value="ECO:0007669"/>
    <property type="project" value="UniProtKB-KW"/>
</dbReference>
<keyword evidence="11 16" id="KW-0573">Peptidoglycan synthesis</keyword>
<dbReference type="InterPro" id="IPR016166">
    <property type="entry name" value="FAD-bd_PCMH"/>
</dbReference>
<evidence type="ECO:0000256" key="15">
    <source>
        <dbReference type="ARBA" id="ARBA00048914"/>
    </source>
</evidence>
<evidence type="ECO:0000256" key="2">
    <source>
        <dbReference type="ARBA" id="ARBA00003921"/>
    </source>
</evidence>
<dbReference type="InterPro" id="IPR003170">
    <property type="entry name" value="MurB"/>
</dbReference>
<dbReference type="InterPro" id="IPR016167">
    <property type="entry name" value="FAD-bd_PCMH_sub1"/>
</dbReference>
<evidence type="ECO:0000256" key="7">
    <source>
        <dbReference type="ARBA" id="ARBA00022630"/>
    </source>
</evidence>
<feature type="domain" description="FAD-binding PCMH-type" evidence="17">
    <location>
        <begin position="38"/>
        <end position="203"/>
    </location>
</feature>
<evidence type="ECO:0000256" key="1">
    <source>
        <dbReference type="ARBA" id="ARBA00001974"/>
    </source>
</evidence>
<dbReference type="SUPFAM" id="SSF56194">
    <property type="entry name" value="Uridine diphospho-N-Acetylenolpyruvylglucosamine reductase, MurB, C-terminal domain"/>
    <property type="match status" value="1"/>
</dbReference>
<evidence type="ECO:0000256" key="13">
    <source>
        <dbReference type="ARBA" id="ARBA00023306"/>
    </source>
</evidence>
<keyword evidence="8 16" id="KW-0274">FAD</keyword>
<dbReference type="PANTHER" id="PTHR21071">
    <property type="entry name" value="UDP-N-ACETYLENOLPYRUVOYLGLUCOSAMINE REDUCTASE"/>
    <property type="match status" value="1"/>
</dbReference>
<organism evidence="18 19">
    <name type="scientific">Candidatus Faeciplasma avium</name>
    <dbReference type="NCBI Taxonomy" id="2840798"/>
    <lineage>
        <taxon>Bacteria</taxon>
        <taxon>Bacillati</taxon>
        <taxon>Bacillota</taxon>
        <taxon>Clostridia</taxon>
        <taxon>Eubacteriales</taxon>
        <taxon>Oscillospiraceae</taxon>
        <taxon>Oscillospiraceae incertae sedis</taxon>
        <taxon>Candidatus Faeciplasma</taxon>
    </lineage>
</organism>
<dbReference type="EMBL" id="DVOL01000095">
    <property type="protein sequence ID" value="HIV11352.1"/>
    <property type="molecule type" value="Genomic_DNA"/>
</dbReference>
<evidence type="ECO:0000313" key="18">
    <source>
        <dbReference type="EMBL" id="HIV11352.1"/>
    </source>
</evidence>
<keyword evidence="12 16" id="KW-0560">Oxidoreductase</keyword>
<dbReference type="SUPFAM" id="SSF56176">
    <property type="entry name" value="FAD-binding/transporter-associated domain-like"/>
    <property type="match status" value="1"/>
</dbReference>
<evidence type="ECO:0000256" key="6">
    <source>
        <dbReference type="ARBA" id="ARBA00022618"/>
    </source>
</evidence>
<name>A0A9D1T4L0_9FIRM</name>
<dbReference type="AlphaFoldDB" id="A0A9D1T4L0"/>
<dbReference type="Gene3D" id="3.30.43.10">
    <property type="entry name" value="Uridine Diphospho-n-acetylenolpyruvylglucosamine Reductase, domain 2"/>
    <property type="match status" value="1"/>
</dbReference>
<evidence type="ECO:0000256" key="16">
    <source>
        <dbReference type="HAMAP-Rule" id="MF_00037"/>
    </source>
</evidence>
<dbReference type="InterPro" id="IPR036318">
    <property type="entry name" value="FAD-bd_PCMH-like_sf"/>
</dbReference>
<sequence>MPLNPNSDGIKELLDYAASNGIKCLTMEPLSRHTTFKVGGPCSLMLFPDTIAKLRKILSWQGLGEIRHMVLGNGSNVLFSDQGYNGAIISLAGSLNSVKESDGVIKAEAGALLSRVARLALERELTGMEPLSGIPGSIGGACYMNAGAYGGEMKDIVTSVTVLNRNGELKAIPREELMFGHRTSRFIGSGDIIAECTIKLSKAKKSDIQSAMEDFSNRRRLKQPLEYPSAGSVFKRPKDDFAGRLIEQCGLKGVSIGGAMVSQKHAGFIINKSGATSQDIKDLIDKIRTTVFNETGVLLECEVQIID</sequence>
<dbReference type="PANTHER" id="PTHR21071:SF4">
    <property type="entry name" value="UDP-N-ACETYLENOLPYRUVOYLGLUCOSAMINE REDUCTASE"/>
    <property type="match status" value="1"/>
</dbReference>
<keyword evidence="5 16" id="KW-0963">Cytoplasm</keyword>
<feature type="active site" evidence="16">
    <location>
        <position position="302"/>
    </location>
</feature>
<dbReference type="EC" id="1.3.1.98" evidence="16"/>
<keyword evidence="14 16" id="KW-0961">Cell wall biogenesis/degradation</keyword>
<evidence type="ECO:0000256" key="11">
    <source>
        <dbReference type="ARBA" id="ARBA00022984"/>
    </source>
</evidence>
<evidence type="ECO:0000256" key="12">
    <source>
        <dbReference type="ARBA" id="ARBA00023002"/>
    </source>
</evidence>
<dbReference type="GO" id="GO:0005829">
    <property type="term" value="C:cytosol"/>
    <property type="evidence" value="ECO:0007669"/>
    <property type="project" value="TreeGrafter"/>
</dbReference>
<dbReference type="GO" id="GO:0008762">
    <property type="term" value="F:UDP-N-acetylmuramate dehydrogenase activity"/>
    <property type="evidence" value="ECO:0007669"/>
    <property type="project" value="UniProtKB-UniRule"/>
</dbReference>
<dbReference type="Proteomes" id="UP000823960">
    <property type="component" value="Unassembled WGS sequence"/>
</dbReference>
<evidence type="ECO:0000313" key="19">
    <source>
        <dbReference type="Proteomes" id="UP000823960"/>
    </source>
</evidence>
<dbReference type="HAMAP" id="MF_00037">
    <property type="entry name" value="MurB"/>
    <property type="match status" value="1"/>
</dbReference>
<feature type="active site" description="Proton donor" evidence="16">
    <location>
        <position position="232"/>
    </location>
</feature>
<dbReference type="Gene3D" id="3.30.465.10">
    <property type="match status" value="1"/>
</dbReference>
<dbReference type="Pfam" id="PF02873">
    <property type="entry name" value="MurB_C"/>
    <property type="match status" value="1"/>
</dbReference>
<dbReference type="GO" id="GO:0051301">
    <property type="term" value="P:cell division"/>
    <property type="evidence" value="ECO:0007669"/>
    <property type="project" value="UniProtKB-KW"/>
</dbReference>
<evidence type="ECO:0000259" key="17">
    <source>
        <dbReference type="PROSITE" id="PS51387"/>
    </source>
</evidence>
<dbReference type="PROSITE" id="PS51387">
    <property type="entry name" value="FAD_PCMH"/>
    <property type="match status" value="1"/>
</dbReference>
<evidence type="ECO:0000256" key="4">
    <source>
        <dbReference type="ARBA" id="ARBA00004752"/>
    </source>
</evidence>
<protein>
    <recommendedName>
        <fullName evidence="16">UDP-N-acetylenolpyruvoylglucosamine reductase</fullName>
        <ecNumber evidence="16">1.3.1.98</ecNumber>
    </recommendedName>
    <alternativeName>
        <fullName evidence="16">UDP-N-acetylmuramate dehydrogenase</fullName>
    </alternativeName>
</protein>
<comment type="catalytic activity">
    <reaction evidence="15 16">
        <text>UDP-N-acetyl-alpha-D-muramate + NADP(+) = UDP-N-acetyl-3-O-(1-carboxyvinyl)-alpha-D-glucosamine + NADPH + H(+)</text>
        <dbReference type="Rhea" id="RHEA:12248"/>
        <dbReference type="ChEBI" id="CHEBI:15378"/>
        <dbReference type="ChEBI" id="CHEBI:57783"/>
        <dbReference type="ChEBI" id="CHEBI:58349"/>
        <dbReference type="ChEBI" id="CHEBI:68483"/>
        <dbReference type="ChEBI" id="CHEBI:70757"/>
        <dbReference type="EC" id="1.3.1.98"/>
    </reaction>
</comment>
<dbReference type="Gene3D" id="3.90.78.10">
    <property type="entry name" value="UDP-N-acetylenolpyruvoylglucosamine reductase, C-terminal domain"/>
    <property type="match status" value="1"/>
</dbReference>
<feature type="active site" evidence="16">
    <location>
        <position position="182"/>
    </location>
</feature>
<comment type="caution">
    <text evidence="18">The sequence shown here is derived from an EMBL/GenBank/DDBJ whole genome shotgun (WGS) entry which is preliminary data.</text>
</comment>
<accession>A0A9D1T4L0</accession>
<keyword evidence="7 16" id="KW-0285">Flavoprotein</keyword>
<dbReference type="InterPro" id="IPR011601">
    <property type="entry name" value="MurB_C"/>
</dbReference>
<dbReference type="InterPro" id="IPR006094">
    <property type="entry name" value="Oxid_FAD_bind_N"/>
</dbReference>
<dbReference type="InterPro" id="IPR016169">
    <property type="entry name" value="FAD-bd_PCMH_sub2"/>
</dbReference>
<gene>
    <name evidence="16 18" type="primary">murB</name>
    <name evidence="18" type="ORF">IAD28_06655</name>
</gene>
<reference evidence="18" key="2">
    <citation type="journal article" date="2021" name="PeerJ">
        <title>Extensive microbial diversity within the chicken gut microbiome revealed by metagenomics and culture.</title>
        <authorList>
            <person name="Gilroy R."/>
            <person name="Ravi A."/>
            <person name="Getino M."/>
            <person name="Pursley I."/>
            <person name="Horton D.L."/>
            <person name="Alikhan N.F."/>
            <person name="Baker D."/>
            <person name="Gharbi K."/>
            <person name="Hall N."/>
            <person name="Watson M."/>
            <person name="Adriaenssens E.M."/>
            <person name="Foster-Nyarko E."/>
            <person name="Jarju S."/>
            <person name="Secka A."/>
            <person name="Antonio M."/>
            <person name="Oren A."/>
            <person name="Chaudhuri R.R."/>
            <person name="La Ragione R."/>
            <person name="Hildebrand F."/>
            <person name="Pallen M.J."/>
        </authorList>
    </citation>
    <scope>NUCLEOTIDE SEQUENCE</scope>
    <source>
        <strain evidence="18">1370</strain>
    </source>
</reference>
<comment type="similarity">
    <text evidence="16">Belongs to the MurB family.</text>
</comment>